<evidence type="ECO:0000313" key="2">
    <source>
        <dbReference type="Proteomes" id="UP001458880"/>
    </source>
</evidence>
<reference evidence="1 2" key="1">
    <citation type="journal article" date="2024" name="BMC Genomics">
        <title>De novo assembly and annotation of Popillia japonica's genome with initial clues to its potential as an invasive pest.</title>
        <authorList>
            <person name="Cucini C."/>
            <person name="Boschi S."/>
            <person name="Funari R."/>
            <person name="Cardaioli E."/>
            <person name="Iannotti N."/>
            <person name="Marturano G."/>
            <person name="Paoli F."/>
            <person name="Bruttini M."/>
            <person name="Carapelli A."/>
            <person name="Frati F."/>
            <person name="Nardi F."/>
        </authorList>
    </citation>
    <scope>NUCLEOTIDE SEQUENCE [LARGE SCALE GENOMIC DNA]</scope>
    <source>
        <strain evidence="1">DMR45628</strain>
    </source>
</reference>
<proteinExistence type="predicted"/>
<dbReference type="Proteomes" id="UP001458880">
    <property type="component" value="Unassembled WGS sequence"/>
</dbReference>
<sequence length="110" mass="12151">MFASIWEKNLHHIVGAKPIQEGMESFCDVAGGSPSPPIQAYPKRLGKDTEDDWIYCGVQDTIFVCGKWQDLREEVRVTVGLLTPETLAHKMNGIFGDLEQNSCNGVVVDA</sequence>
<name>A0AAW1MY84_POPJA</name>
<keyword evidence="2" id="KW-1185">Reference proteome</keyword>
<accession>A0AAW1MY84</accession>
<comment type="caution">
    <text evidence="1">The sequence shown here is derived from an EMBL/GenBank/DDBJ whole genome shotgun (WGS) entry which is preliminary data.</text>
</comment>
<gene>
    <name evidence="1" type="ORF">QE152_g5136</name>
</gene>
<evidence type="ECO:0000313" key="1">
    <source>
        <dbReference type="EMBL" id="KAK9751317.1"/>
    </source>
</evidence>
<dbReference type="AlphaFoldDB" id="A0AAW1MY84"/>
<organism evidence="1 2">
    <name type="scientific">Popillia japonica</name>
    <name type="common">Japanese beetle</name>
    <dbReference type="NCBI Taxonomy" id="7064"/>
    <lineage>
        <taxon>Eukaryota</taxon>
        <taxon>Metazoa</taxon>
        <taxon>Ecdysozoa</taxon>
        <taxon>Arthropoda</taxon>
        <taxon>Hexapoda</taxon>
        <taxon>Insecta</taxon>
        <taxon>Pterygota</taxon>
        <taxon>Neoptera</taxon>
        <taxon>Endopterygota</taxon>
        <taxon>Coleoptera</taxon>
        <taxon>Polyphaga</taxon>
        <taxon>Scarabaeiformia</taxon>
        <taxon>Scarabaeidae</taxon>
        <taxon>Rutelinae</taxon>
        <taxon>Popillia</taxon>
    </lineage>
</organism>
<dbReference type="EMBL" id="JASPKY010000029">
    <property type="protein sequence ID" value="KAK9751317.1"/>
    <property type="molecule type" value="Genomic_DNA"/>
</dbReference>
<protein>
    <submittedName>
        <fullName evidence="1">Uncharacterized protein</fullName>
    </submittedName>
</protein>